<accession>A0A8H6XJY4</accession>
<dbReference type="PANTHER" id="PTHR47829:SF1">
    <property type="entry name" value="HAD FAMILY PHOSPHATASE"/>
    <property type="match status" value="1"/>
</dbReference>
<dbReference type="AlphaFoldDB" id="A0A8H6XJY4"/>
<dbReference type="PANTHER" id="PTHR47829">
    <property type="entry name" value="HYDROLASE, PUTATIVE (AFU_ORTHOLOGUE AFUA_1G12880)-RELATED"/>
    <property type="match status" value="1"/>
</dbReference>
<protein>
    <submittedName>
        <fullName evidence="2">Acyl-CoA dehydrogenase family member 11</fullName>
    </submittedName>
</protein>
<proteinExistence type="predicted"/>
<dbReference type="InterPro" id="IPR041726">
    <property type="entry name" value="ACAD10_11_N"/>
</dbReference>
<dbReference type="Proteomes" id="UP000620124">
    <property type="component" value="Unassembled WGS sequence"/>
</dbReference>
<dbReference type="Gene3D" id="3.30.200.20">
    <property type="entry name" value="Phosphorylase Kinase, domain 1"/>
    <property type="match status" value="1"/>
</dbReference>
<dbReference type="SUPFAM" id="SSF56112">
    <property type="entry name" value="Protein kinase-like (PK-like)"/>
    <property type="match status" value="1"/>
</dbReference>
<dbReference type="OrthoDB" id="191037at2759"/>
<dbReference type="EMBL" id="JACAZI010000016">
    <property type="protein sequence ID" value="KAF7342978.1"/>
    <property type="molecule type" value="Genomic_DNA"/>
</dbReference>
<dbReference type="InterPro" id="IPR052898">
    <property type="entry name" value="ACAD10-like"/>
</dbReference>
<dbReference type="Pfam" id="PF01636">
    <property type="entry name" value="APH"/>
    <property type="match status" value="1"/>
</dbReference>
<name>A0A8H6XJY4_9AGAR</name>
<gene>
    <name evidence="2" type="ORF">MVEN_01727900</name>
</gene>
<evidence type="ECO:0000259" key="1">
    <source>
        <dbReference type="Pfam" id="PF01636"/>
    </source>
</evidence>
<evidence type="ECO:0000313" key="2">
    <source>
        <dbReference type="EMBL" id="KAF7342978.1"/>
    </source>
</evidence>
<dbReference type="InterPro" id="IPR002575">
    <property type="entry name" value="Aminoglycoside_PTrfase"/>
</dbReference>
<dbReference type="Gene3D" id="3.90.1200.10">
    <property type="match status" value="1"/>
</dbReference>
<dbReference type="CDD" id="cd05154">
    <property type="entry name" value="ACAD10_11_N-like"/>
    <property type="match status" value="1"/>
</dbReference>
<dbReference type="InterPro" id="IPR011009">
    <property type="entry name" value="Kinase-like_dom_sf"/>
</dbReference>
<sequence length="394" mass="44324">MSSDNKIIGGEFGQVRANIDVETLTGYLLKNVETLRGPIDVKQFKFGQSNPTYFLTDANKTKFVLRKKPAGELISNTAHQVEREYTVLCALHKHNTNPSTPRAQQVPVPEPIILCKDKSIIGTPFYVMEFVDGRIFTDTTMPGMSVQDRRECWLSAIAALAVLGSISPAAVGLSSFAPSSDYFLRQTKSLGRLASTQAAVVDLDTKRPIGDVPYCDELVAWYRKNLPDERNTGLRIVHGDYKLDNFIFHPTENRILAILDWELCTLGNPLADFVTLTMPWTIRPADMQIDPEKPLMGGYFKDMPEKQPIPLEDLEREYCRFTNQPYPIKDIVFVRSFMFFRSGVILQGIAVRVARKQASSERAYIYAQAFPLYGKLAKKVIEESGSSVGPREKL</sequence>
<comment type="caution">
    <text evidence="2">The sequence shown here is derived from an EMBL/GenBank/DDBJ whole genome shotgun (WGS) entry which is preliminary data.</text>
</comment>
<reference evidence="2" key="1">
    <citation type="submission" date="2020-05" db="EMBL/GenBank/DDBJ databases">
        <title>Mycena genomes resolve the evolution of fungal bioluminescence.</title>
        <authorList>
            <person name="Tsai I.J."/>
        </authorList>
    </citation>
    <scope>NUCLEOTIDE SEQUENCE</scope>
    <source>
        <strain evidence="2">CCC161011</strain>
    </source>
</reference>
<keyword evidence="3" id="KW-1185">Reference proteome</keyword>
<evidence type="ECO:0000313" key="3">
    <source>
        <dbReference type="Proteomes" id="UP000620124"/>
    </source>
</evidence>
<feature type="domain" description="Aminoglycoside phosphotransferase" evidence="1">
    <location>
        <begin position="40"/>
        <end position="287"/>
    </location>
</feature>
<organism evidence="2 3">
    <name type="scientific">Mycena venus</name>
    <dbReference type="NCBI Taxonomy" id="2733690"/>
    <lineage>
        <taxon>Eukaryota</taxon>
        <taxon>Fungi</taxon>
        <taxon>Dikarya</taxon>
        <taxon>Basidiomycota</taxon>
        <taxon>Agaricomycotina</taxon>
        <taxon>Agaricomycetes</taxon>
        <taxon>Agaricomycetidae</taxon>
        <taxon>Agaricales</taxon>
        <taxon>Marasmiineae</taxon>
        <taxon>Mycenaceae</taxon>
        <taxon>Mycena</taxon>
    </lineage>
</organism>